<dbReference type="KEGG" id="hyf:DTO96_101791"/>
<name>A0A345DCG2_9BURK</name>
<dbReference type="Pfam" id="PF04773">
    <property type="entry name" value="FecR"/>
    <property type="match status" value="1"/>
</dbReference>
<evidence type="ECO:0000313" key="4">
    <source>
        <dbReference type="Proteomes" id="UP000252182"/>
    </source>
</evidence>
<proteinExistence type="predicted"/>
<dbReference type="Gene3D" id="2.60.40.10">
    <property type="entry name" value="Immunoglobulins"/>
    <property type="match status" value="1"/>
</dbReference>
<dbReference type="PANTHER" id="PTHR38731:SF1">
    <property type="entry name" value="FECR PROTEIN DOMAIN-CONTAINING PROTEIN"/>
    <property type="match status" value="1"/>
</dbReference>
<evidence type="ECO:0000256" key="1">
    <source>
        <dbReference type="SAM" id="SignalP"/>
    </source>
</evidence>
<dbReference type="Gene3D" id="2.60.120.1440">
    <property type="match status" value="1"/>
</dbReference>
<feature type="domain" description="FecR protein" evidence="2">
    <location>
        <begin position="114"/>
        <end position="210"/>
    </location>
</feature>
<accession>A0A345DCG2</accession>
<organism evidence="3 4">
    <name type="scientific">Ephemeroptericola cinctiostellae</name>
    <dbReference type="NCBI Taxonomy" id="2268024"/>
    <lineage>
        <taxon>Bacteria</taxon>
        <taxon>Pseudomonadati</taxon>
        <taxon>Pseudomonadota</taxon>
        <taxon>Betaproteobacteria</taxon>
        <taxon>Burkholderiales</taxon>
        <taxon>Burkholderiaceae</taxon>
        <taxon>Ephemeroptericola</taxon>
    </lineage>
</organism>
<dbReference type="Proteomes" id="UP000252182">
    <property type="component" value="Chromosome"/>
</dbReference>
<sequence length="348" mass="38115">MAIRSIVAVFCVCTGLIVNPIFAQELNCDVSVAPSVVLKSVKQHVIAQRKVRSNGGHSNGLKSKLSTRTVVAKASLYPATVLKLQGQVFLLERQGVTLVQPQPLSVGSTLELGDVVETFEQSFISLELGDGVISVLPSNSRIALSQNDKVARFILMHGRVESYVPKHEKSLKNTFEIQVPNAIVGVRGTHFLVSHSVESHQTKASVEDGTLWVRSRQICRAPVVLEAGQGLNVERLDSGSVKTSLLPAPAFFDLDQAQHGEEVVFNLSRVDQAAAYHVQIAKDADFIDIKQEALNTEPTVTMPDKNLTNGFYYVRSSAIDSTGIEGQTDIRFFLKVHNKQINSNRFEP</sequence>
<keyword evidence="4" id="KW-1185">Reference proteome</keyword>
<dbReference type="EMBL" id="CP031124">
    <property type="protein sequence ID" value="AXF86050.1"/>
    <property type="molecule type" value="Genomic_DNA"/>
</dbReference>
<dbReference type="AlphaFoldDB" id="A0A345DCG2"/>
<dbReference type="InterPro" id="IPR006860">
    <property type="entry name" value="FecR"/>
</dbReference>
<dbReference type="InterPro" id="IPR013783">
    <property type="entry name" value="Ig-like_fold"/>
</dbReference>
<evidence type="ECO:0000259" key="2">
    <source>
        <dbReference type="Pfam" id="PF04773"/>
    </source>
</evidence>
<dbReference type="PANTHER" id="PTHR38731">
    <property type="entry name" value="LIPL45-RELATED LIPOPROTEIN-RELATED"/>
    <property type="match status" value="1"/>
</dbReference>
<evidence type="ECO:0000313" key="3">
    <source>
        <dbReference type="EMBL" id="AXF86050.1"/>
    </source>
</evidence>
<feature type="chain" id="PRO_5016930985" description="FecR protein domain-containing protein" evidence="1">
    <location>
        <begin position="24"/>
        <end position="348"/>
    </location>
</feature>
<protein>
    <recommendedName>
        <fullName evidence="2">FecR protein domain-containing protein</fullName>
    </recommendedName>
</protein>
<gene>
    <name evidence="3" type="ORF">DTO96_101791</name>
</gene>
<reference evidence="4" key="1">
    <citation type="submission" date="2018-07" db="EMBL/GenBank/DDBJ databases">
        <authorList>
            <person name="Kim H."/>
        </authorList>
    </citation>
    <scope>NUCLEOTIDE SEQUENCE [LARGE SCALE GENOMIC DNA]</scope>
    <source>
        <strain evidence="4">F02</strain>
    </source>
</reference>
<feature type="signal peptide" evidence="1">
    <location>
        <begin position="1"/>
        <end position="23"/>
    </location>
</feature>
<keyword evidence="1" id="KW-0732">Signal</keyword>